<dbReference type="PANTHER" id="PTHR43364:SF4">
    <property type="entry name" value="NAD(P)-LINKED OXIDOREDUCTASE SUPERFAMILY PROTEIN"/>
    <property type="match status" value="1"/>
</dbReference>
<dbReference type="Pfam" id="PF00248">
    <property type="entry name" value="Aldo_ket_red"/>
    <property type="match status" value="1"/>
</dbReference>
<feature type="domain" description="NADP-dependent oxidoreductase" evidence="3">
    <location>
        <begin position="27"/>
        <end position="308"/>
    </location>
</feature>
<dbReference type="InterPro" id="IPR036812">
    <property type="entry name" value="NAD(P)_OxRdtase_dom_sf"/>
</dbReference>
<dbReference type="FunFam" id="3.20.20.100:FF:000004">
    <property type="entry name" value="Oxidoreductase, aldo/keto reductase"/>
    <property type="match status" value="1"/>
</dbReference>
<organism evidence="4 5">
    <name type="scientific">Williamsia limnetica</name>
    <dbReference type="NCBI Taxonomy" id="882452"/>
    <lineage>
        <taxon>Bacteria</taxon>
        <taxon>Bacillati</taxon>
        <taxon>Actinomycetota</taxon>
        <taxon>Actinomycetes</taxon>
        <taxon>Mycobacteriales</taxon>
        <taxon>Nocardiaceae</taxon>
        <taxon>Williamsia</taxon>
    </lineage>
</organism>
<dbReference type="Gene3D" id="3.20.20.100">
    <property type="entry name" value="NADP-dependent oxidoreductase domain"/>
    <property type="match status" value="1"/>
</dbReference>
<dbReference type="InterPro" id="IPR050523">
    <property type="entry name" value="AKR_Detox_Biosynth"/>
</dbReference>
<keyword evidence="1" id="KW-0560">Oxidoreductase</keyword>
<evidence type="ECO:0000259" key="3">
    <source>
        <dbReference type="Pfam" id="PF00248"/>
    </source>
</evidence>
<dbReference type="PANTHER" id="PTHR43364">
    <property type="entry name" value="NADH-SPECIFIC METHYLGLYOXAL REDUCTASE-RELATED"/>
    <property type="match status" value="1"/>
</dbReference>
<dbReference type="InterPro" id="IPR020471">
    <property type="entry name" value="AKR"/>
</dbReference>
<dbReference type="Proteomes" id="UP000247591">
    <property type="component" value="Unassembled WGS sequence"/>
</dbReference>
<dbReference type="EMBL" id="QJSP01000008">
    <property type="protein sequence ID" value="PYE16337.1"/>
    <property type="molecule type" value="Genomic_DNA"/>
</dbReference>
<accession>A0A318RH24</accession>
<comment type="caution">
    <text evidence="4">The sequence shown here is derived from an EMBL/GenBank/DDBJ whole genome shotgun (WGS) entry which is preliminary data.</text>
</comment>
<dbReference type="CDD" id="cd19080">
    <property type="entry name" value="AKR_AKR9A_9B"/>
    <property type="match status" value="1"/>
</dbReference>
<proteinExistence type="predicted"/>
<dbReference type="RefSeq" id="WP_245937953.1">
    <property type="nucleotide sequence ID" value="NZ_QJSP01000008.1"/>
</dbReference>
<evidence type="ECO:0000256" key="2">
    <source>
        <dbReference type="SAM" id="MobiDB-lite"/>
    </source>
</evidence>
<keyword evidence="5" id="KW-1185">Reference proteome</keyword>
<dbReference type="PRINTS" id="PR00069">
    <property type="entry name" value="ALDKETRDTASE"/>
</dbReference>
<evidence type="ECO:0000313" key="4">
    <source>
        <dbReference type="EMBL" id="PYE16337.1"/>
    </source>
</evidence>
<gene>
    <name evidence="4" type="ORF">DFR67_10888</name>
</gene>
<evidence type="ECO:0000256" key="1">
    <source>
        <dbReference type="ARBA" id="ARBA00023002"/>
    </source>
</evidence>
<dbReference type="GO" id="GO:0005829">
    <property type="term" value="C:cytosol"/>
    <property type="evidence" value="ECO:0007669"/>
    <property type="project" value="UniProtKB-ARBA"/>
</dbReference>
<protein>
    <submittedName>
        <fullName evidence="4">Aryl-alcohol dehydrogenase-like predicted oxidoreductase</fullName>
    </submittedName>
</protein>
<evidence type="ECO:0000313" key="5">
    <source>
        <dbReference type="Proteomes" id="UP000247591"/>
    </source>
</evidence>
<feature type="region of interest" description="Disordered" evidence="2">
    <location>
        <begin position="96"/>
        <end position="115"/>
    </location>
</feature>
<reference evidence="4 5" key="1">
    <citation type="submission" date="2018-06" db="EMBL/GenBank/DDBJ databases">
        <title>Genomic Encyclopedia of Type Strains, Phase IV (KMG-IV): sequencing the most valuable type-strain genomes for metagenomic binning, comparative biology and taxonomic classification.</title>
        <authorList>
            <person name="Goeker M."/>
        </authorList>
    </citation>
    <scope>NUCLEOTIDE SEQUENCE [LARGE SCALE GENOMIC DNA]</scope>
    <source>
        <strain evidence="4 5">DSM 45521</strain>
    </source>
</reference>
<name>A0A318RH24_WILLI</name>
<dbReference type="AlphaFoldDB" id="A0A318RH24"/>
<dbReference type="SUPFAM" id="SSF51430">
    <property type="entry name" value="NAD(P)-linked oxidoreductase"/>
    <property type="match status" value="1"/>
</dbReference>
<dbReference type="InterPro" id="IPR023210">
    <property type="entry name" value="NADP_OxRdtase_dom"/>
</dbReference>
<sequence>MPETAPSGESAAMRIRILGKSGLRVSELCLGAMTFGTDWGFGAEEEACREIYQIYREAGGNFVDTANVYTNGVSEEMVGQFVASERDNVVLSTKYTLPTEKGDPNSGGSHRKSLRRSVETSLRRLDTDYIDLLWVHAWDQCTPTEETLRSLDDLVRAGKVLSIGVTNTPAWVVSRSDVIAELRGWTSFCAMQVEYSLVARTPDRELIPMARDLGIAVCAWSPLARGLLAGKHSDCGPSKLSASAQRAVSAVGEIAAELGTTPARVALAWVSSQGLMPSIGARTVAQLRDNLGALGVSLDHTHLERLETASRVRLGYPHDFLNKRRAMFTPST</sequence>
<dbReference type="GO" id="GO:0016491">
    <property type="term" value="F:oxidoreductase activity"/>
    <property type="evidence" value="ECO:0007669"/>
    <property type="project" value="UniProtKB-KW"/>
</dbReference>